<feature type="compositionally biased region" description="Acidic residues" evidence="2">
    <location>
        <begin position="267"/>
        <end position="276"/>
    </location>
</feature>
<feature type="compositionally biased region" description="Polar residues" evidence="2">
    <location>
        <begin position="152"/>
        <end position="162"/>
    </location>
</feature>
<reference evidence="5" key="1">
    <citation type="submission" date="2024-02" db="UniProtKB">
        <authorList>
            <consortium name="WormBaseParasite"/>
        </authorList>
    </citation>
    <scope>IDENTIFICATION</scope>
</reference>
<feature type="compositionally biased region" description="Polar residues" evidence="2">
    <location>
        <begin position="880"/>
        <end position="892"/>
    </location>
</feature>
<keyword evidence="1" id="KW-0175">Coiled coil</keyword>
<feature type="region of interest" description="Disordered" evidence="2">
    <location>
        <begin position="639"/>
        <end position="672"/>
    </location>
</feature>
<dbReference type="Proteomes" id="UP000887575">
    <property type="component" value="Unassembled WGS sequence"/>
</dbReference>
<feature type="region of interest" description="Disordered" evidence="2">
    <location>
        <begin position="964"/>
        <end position="990"/>
    </location>
</feature>
<feature type="region of interest" description="Disordered" evidence="2">
    <location>
        <begin position="145"/>
        <end position="232"/>
    </location>
</feature>
<evidence type="ECO:0000259" key="3">
    <source>
        <dbReference type="PROSITE" id="PS50144"/>
    </source>
</evidence>
<name>A0AAF3EYN7_9BILA</name>
<evidence type="ECO:0000256" key="1">
    <source>
        <dbReference type="SAM" id="Coils"/>
    </source>
</evidence>
<organism evidence="4 5">
    <name type="scientific">Mesorhabditis belari</name>
    <dbReference type="NCBI Taxonomy" id="2138241"/>
    <lineage>
        <taxon>Eukaryota</taxon>
        <taxon>Metazoa</taxon>
        <taxon>Ecdysozoa</taxon>
        <taxon>Nematoda</taxon>
        <taxon>Chromadorea</taxon>
        <taxon>Rhabditida</taxon>
        <taxon>Rhabditina</taxon>
        <taxon>Rhabditomorpha</taxon>
        <taxon>Rhabditoidea</taxon>
        <taxon>Rhabditidae</taxon>
        <taxon>Mesorhabditinae</taxon>
        <taxon>Mesorhabditis</taxon>
    </lineage>
</organism>
<evidence type="ECO:0000313" key="5">
    <source>
        <dbReference type="WBParaSite" id="MBELARI_LOCUS19220"/>
    </source>
</evidence>
<feature type="region of interest" description="Disordered" evidence="2">
    <location>
        <begin position="256"/>
        <end position="324"/>
    </location>
</feature>
<feature type="region of interest" description="Disordered" evidence="2">
    <location>
        <begin position="880"/>
        <end position="905"/>
    </location>
</feature>
<feature type="compositionally biased region" description="Low complexity" evidence="2">
    <location>
        <begin position="281"/>
        <end position="295"/>
    </location>
</feature>
<feature type="compositionally biased region" description="Basic and acidic residues" evidence="2">
    <location>
        <begin position="309"/>
        <end position="323"/>
    </location>
</feature>
<accession>A0AAF3EYN7</accession>
<feature type="region of interest" description="Disordered" evidence="2">
    <location>
        <begin position="499"/>
        <end position="535"/>
    </location>
</feature>
<dbReference type="WBParaSite" id="MBELARI_LOCUS19220">
    <property type="protein sequence ID" value="MBELARI_LOCUS19220"/>
    <property type="gene ID" value="MBELARI_LOCUS19220"/>
</dbReference>
<dbReference type="AlphaFoldDB" id="A0AAF3EYN7"/>
<sequence>MTWAEIIDESQGYIKNGSVIVEIVVRAEAPKNMMTKDDFLFKLKQWYRLAENHMNNDRVDLAIEANQQAVDYCKNKDPEMAKQLKTQKDALVAQKLVESIKRLEDGSSPKKQPQTEGRAAIRSAIAGPMCNNEFCRLHKAKRQCTHLKKTSKPTSAQRNSARTPRAPCSSPRPPGSTIRPTCKSHQEANHTEGACSGSKIAKRADLPIGTGSNQSRGEAKVDDEDLGAESEGSYTDMGQAVDLAEICQVQIATAESSCQTEDITMDREEEGDEDDVEWCHQNSSENNSTEETTSTQDEESNDEGIPEEALTKENGYKRDKRPTTPELLFFHKRPILQAARKNPKGMTEVSPVLLDDHHVSCLLDAFKALQQPKEKNINGQKTNGSTEKTLKKNQHLKWLCDDVDTMATMISFFKKDFKLYQERHEAQLENTSPMEQHENMAMFFAIGMANYQCDRMTQEVERFLEKSEQLFHGKRMGTLIGRLSGGKLALDDEASVDKSSMDVEFNSDDSRSTTTALSETDASESASLEMCSEEEEEIEIEEGEELHANVSGDRAYNSDLRDVAENLMTFNQSMYTAIGRFKSFGDALSQVSQQVESTVPEKISTCDHGDLQRRLELRTKSLQNEQAAHQLTKKKLEELKAQSSESKSKVEQLNKQLREKTNDNKRLEKKSLKDDAKINELFTDKTEQDEKLKNQKRDTNSLKMKHSDELKTLKLERDQLQESDINAMVTRFEATITLREYMLSDAQREVSELEIYANNLRAHSAREQEFSSKLESSIIEWKTFVDTLNSTLTELRNEASGKMEMVNAGSLDPSKAELTFRKVERPTVFRPLFSSPGVIGEQRNKALGSPGSVSPSSQSIKKQIGAIGERPTATVAPQTVSGVADSSSNCTPNIDEHPNGSSSSIDVDMWNPLEILARGPMNIPPVRWNGYPRISWLMPGATMQPPVMQDIPNMEGYLTQLPPHQSSPMLPPIGYPLPRYPTRKEEEDFA</sequence>
<dbReference type="InterPro" id="IPR002083">
    <property type="entry name" value="MATH/TRAF_dom"/>
</dbReference>
<proteinExistence type="predicted"/>
<feature type="compositionally biased region" description="Acidic residues" evidence="2">
    <location>
        <begin position="296"/>
        <end position="306"/>
    </location>
</feature>
<evidence type="ECO:0000313" key="4">
    <source>
        <dbReference type="Proteomes" id="UP000887575"/>
    </source>
</evidence>
<feature type="coiled-coil region" evidence="1">
    <location>
        <begin position="703"/>
        <end position="763"/>
    </location>
</feature>
<protein>
    <recommendedName>
        <fullName evidence="3">MATH domain-containing protein</fullName>
    </recommendedName>
</protein>
<evidence type="ECO:0000256" key="2">
    <source>
        <dbReference type="SAM" id="MobiDB-lite"/>
    </source>
</evidence>
<feature type="domain" description="MATH" evidence="3">
    <location>
        <begin position="1"/>
        <end position="25"/>
    </location>
</feature>
<keyword evidence="4" id="KW-1185">Reference proteome</keyword>
<dbReference type="PROSITE" id="PS50144">
    <property type="entry name" value="MATH"/>
    <property type="match status" value="1"/>
</dbReference>
<feature type="compositionally biased region" description="Pro residues" evidence="2">
    <location>
        <begin position="969"/>
        <end position="979"/>
    </location>
</feature>